<keyword evidence="1" id="KW-0540">Nuclease</keyword>
<dbReference type="PANTHER" id="PTHR12302">
    <property type="entry name" value="EBNA2 BINDING PROTEIN P100"/>
    <property type="match status" value="1"/>
</dbReference>
<dbReference type="SUPFAM" id="SSF50199">
    <property type="entry name" value="Staphylococcal nuclease"/>
    <property type="match status" value="1"/>
</dbReference>
<evidence type="ECO:0000256" key="1">
    <source>
        <dbReference type="ARBA" id="ARBA00022722"/>
    </source>
</evidence>
<evidence type="ECO:0000313" key="6">
    <source>
        <dbReference type="Proteomes" id="UP000243136"/>
    </source>
</evidence>
<evidence type="ECO:0000313" key="5">
    <source>
        <dbReference type="EMBL" id="ATA92225.1"/>
    </source>
</evidence>
<feature type="domain" description="TNase-like" evidence="4">
    <location>
        <begin position="58"/>
        <end position="180"/>
    </location>
</feature>
<keyword evidence="2" id="KW-0255">Endonuclease</keyword>
<dbReference type="PROSITE" id="PS50830">
    <property type="entry name" value="TNASE_3"/>
    <property type="match status" value="1"/>
</dbReference>
<dbReference type="PANTHER" id="PTHR12302:SF3">
    <property type="entry name" value="SERINE_THREONINE-PROTEIN KINASE 31"/>
    <property type="match status" value="1"/>
</dbReference>
<dbReference type="GO" id="GO:0016787">
    <property type="term" value="F:hydrolase activity"/>
    <property type="evidence" value="ECO:0007669"/>
    <property type="project" value="UniProtKB-KW"/>
</dbReference>
<evidence type="ECO:0000256" key="3">
    <source>
        <dbReference type="ARBA" id="ARBA00022801"/>
    </source>
</evidence>
<protein>
    <recommendedName>
        <fullName evidence="4">TNase-like domain-containing protein</fullName>
    </recommendedName>
</protein>
<gene>
    <name evidence="5" type="ORF">CGC56_08710</name>
</gene>
<accession>A0A250G627</accession>
<dbReference type="EMBL" id="CP022388">
    <property type="protein sequence ID" value="ATA92225.1"/>
    <property type="molecule type" value="Genomic_DNA"/>
</dbReference>
<dbReference type="GO" id="GO:0004519">
    <property type="term" value="F:endonuclease activity"/>
    <property type="evidence" value="ECO:0007669"/>
    <property type="project" value="UniProtKB-KW"/>
</dbReference>
<dbReference type="SMART" id="SM00318">
    <property type="entry name" value="SNc"/>
    <property type="match status" value="1"/>
</dbReference>
<proteinExistence type="predicted"/>
<dbReference type="InterPro" id="IPR035437">
    <property type="entry name" value="SNase_OB-fold_sf"/>
</dbReference>
<dbReference type="Gene3D" id="2.40.50.90">
    <property type="match status" value="1"/>
</dbReference>
<name>A0A250G627_9FLAO</name>
<reference evidence="6" key="1">
    <citation type="submission" date="2017-06" db="EMBL/GenBank/DDBJ databases">
        <title>Capnocytophaga spp. assemblies.</title>
        <authorList>
            <person name="Gulvik C.A."/>
        </authorList>
    </citation>
    <scope>NUCLEOTIDE SEQUENCE [LARGE SCALE GENOMIC DNA]</scope>
    <source>
        <strain evidence="6">H5594</strain>
    </source>
</reference>
<evidence type="ECO:0000259" key="4">
    <source>
        <dbReference type="PROSITE" id="PS50830"/>
    </source>
</evidence>
<dbReference type="AlphaFoldDB" id="A0A250G627"/>
<organism evidence="5 6">
    <name type="scientific">Capnocytophaga canimorsus</name>
    <dbReference type="NCBI Taxonomy" id="28188"/>
    <lineage>
        <taxon>Bacteria</taxon>
        <taxon>Pseudomonadati</taxon>
        <taxon>Bacteroidota</taxon>
        <taxon>Flavobacteriia</taxon>
        <taxon>Flavobacteriales</taxon>
        <taxon>Flavobacteriaceae</taxon>
        <taxon>Capnocytophaga</taxon>
    </lineage>
</organism>
<keyword evidence="3" id="KW-0378">Hydrolase</keyword>
<dbReference type="InterPro" id="IPR016071">
    <property type="entry name" value="Staphylococal_nuclease_OB-fold"/>
</dbReference>
<dbReference type="Proteomes" id="UP000243136">
    <property type="component" value="Chromosome"/>
</dbReference>
<evidence type="ECO:0000256" key="2">
    <source>
        <dbReference type="ARBA" id="ARBA00022759"/>
    </source>
</evidence>
<sequence length="204" mass="23817">MLCGKSRTSYFVCLFKELFLRTKLIKYKTMHFIYSLLVAFLLFSCSKQEEVAQIQKKYDFSVKVIRISDGDSFVGLNDAQQQMRLRIHGIDAPESGQPYGKKAKQKLSEFIFGKQIYLKVLDTDRYGRKIVKIQTNHISDVGLEMIKSGLAWHYIKYDNSHQYSQAQDNARNLELGLWHDASPTPPWQWRSQKHKSSAKKVFLR</sequence>
<dbReference type="Pfam" id="PF00565">
    <property type="entry name" value="SNase"/>
    <property type="match status" value="1"/>
</dbReference>